<dbReference type="EMBL" id="ASPP01029401">
    <property type="protein sequence ID" value="ETO04414.1"/>
    <property type="molecule type" value="Genomic_DNA"/>
</dbReference>
<feature type="region of interest" description="Disordered" evidence="1">
    <location>
        <begin position="61"/>
        <end position="80"/>
    </location>
</feature>
<organism evidence="2 3">
    <name type="scientific">Reticulomyxa filosa</name>
    <dbReference type="NCBI Taxonomy" id="46433"/>
    <lineage>
        <taxon>Eukaryota</taxon>
        <taxon>Sar</taxon>
        <taxon>Rhizaria</taxon>
        <taxon>Retaria</taxon>
        <taxon>Foraminifera</taxon>
        <taxon>Monothalamids</taxon>
        <taxon>Reticulomyxidae</taxon>
        <taxon>Reticulomyxa</taxon>
    </lineage>
</organism>
<accession>X6LS21</accession>
<proteinExistence type="predicted"/>
<sequence>KEIQHGKELVSQTSILKFIGVKEKAFVKKLKAIMENVVCAFQSQMKIEELQSIAEQFNSRQQSKSQELDNDEKQESKNKKQSITFCSIFKKDYKYRILKRIVASRESPQEVVDTLEELGYEVE</sequence>
<name>X6LS21_RETFI</name>
<dbReference type="Proteomes" id="UP000023152">
    <property type="component" value="Unassembled WGS sequence"/>
</dbReference>
<gene>
    <name evidence="2" type="ORF">RFI_32983</name>
</gene>
<evidence type="ECO:0000313" key="3">
    <source>
        <dbReference type="Proteomes" id="UP000023152"/>
    </source>
</evidence>
<keyword evidence="3" id="KW-1185">Reference proteome</keyword>
<feature type="non-terminal residue" evidence="2">
    <location>
        <position position="1"/>
    </location>
</feature>
<evidence type="ECO:0000313" key="2">
    <source>
        <dbReference type="EMBL" id="ETO04414.1"/>
    </source>
</evidence>
<dbReference type="AlphaFoldDB" id="X6LS21"/>
<reference evidence="2 3" key="1">
    <citation type="journal article" date="2013" name="Curr. Biol.">
        <title>The Genome of the Foraminiferan Reticulomyxa filosa.</title>
        <authorList>
            <person name="Glockner G."/>
            <person name="Hulsmann N."/>
            <person name="Schleicher M."/>
            <person name="Noegel A.A."/>
            <person name="Eichinger L."/>
            <person name="Gallinger C."/>
            <person name="Pawlowski J."/>
            <person name="Sierra R."/>
            <person name="Euteneuer U."/>
            <person name="Pillet L."/>
            <person name="Moustafa A."/>
            <person name="Platzer M."/>
            <person name="Groth M."/>
            <person name="Szafranski K."/>
            <person name="Schliwa M."/>
        </authorList>
    </citation>
    <scope>NUCLEOTIDE SEQUENCE [LARGE SCALE GENOMIC DNA]</scope>
</reference>
<feature type="non-terminal residue" evidence="2">
    <location>
        <position position="123"/>
    </location>
</feature>
<comment type="caution">
    <text evidence="2">The sequence shown here is derived from an EMBL/GenBank/DDBJ whole genome shotgun (WGS) entry which is preliminary data.</text>
</comment>
<evidence type="ECO:0000256" key="1">
    <source>
        <dbReference type="SAM" id="MobiDB-lite"/>
    </source>
</evidence>
<protein>
    <submittedName>
        <fullName evidence="2">Uncharacterized protein</fullName>
    </submittedName>
</protein>